<keyword evidence="3 4" id="KW-0975">Bacterial flagellum</keyword>
<dbReference type="GO" id="GO:0005198">
    <property type="term" value="F:structural molecule activity"/>
    <property type="evidence" value="ECO:0007669"/>
    <property type="project" value="UniProtKB-UniRule"/>
</dbReference>
<keyword evidence="6" id="KW-0969">Cilium</keyword>
<keyword evidence="8" id="KW-1185">Reference proteome</keyword>
<dbReference type="AlphaFoldDB" id="A0A942Y7K9"/>
<dbReference type="PANTHER" id="PTHR34653">
    <property type="match status" value="1"/>
</dbReference>
<evidence type="ECO:0000313" key="6">
    <source>
        <dbReference type="EMBL" id="MBS4180309.1"/>
    </source>
</evidence>
<gene>
    <name evidence="4 6" type="primary">fliE</name>
    <name evidence="7" type="ORF">KHB02_014945</name>
    <name evidence="6" type="ORF">KHB02_02780</name>
</gene>
<comment type="subcellular location">
    <subcellularLocation>
        <location evidence="1 4">Bacterial flagellum basal body</location>
    </subcellularLocation>
</comment>
<dbReference type="GO" id="GO:0071973">
    <property type="term" value="P:bacterial-type flagellum-dependent cell motility"/>
    <property type="evidence" value="ECO:0007669"/>
    <property type="project" value="InterPro"/>
</dbReference>
<keyword evidence="6" id="KW-0966">Cell projection</keyword>
<protein>
    <recommendedName>
        <fullName evidence="4 5">Flagellar hook-basal body complex protein FliE</fullName>
    </recommendedName>
</protein>
<dbReference type="PRINTS" id="PR01006">
    <property type="entry name" value="FLGHOOKFLIE"/>
</dbReference>
<dbReference type="EMBL" id="JAGYPE020000025">
    <property type="protein sequence ID" value="MCH6266824.1"/>
    <property type="molecule type" value="Genomic_DNA"/>
</dbReference>
<dbReference type="GO" id="GO:0003774">
    <property type="term" value="F:cytoskeletal motor activity"/>
    <property type="evidence" value="ECO:0007669"/>
    <property type="project" value="InterPro"/>
</dbReference>
<dbReference type="PANTHER" id="PTHR34653:SF1">
    <property type="entry name" value="FLAGELLAR HOOK-BASAL BODY COMPLEX PROTEIN FLIE"/>
    <property type="match status" value="1"/>
</dbReference>
<dbReference type="Pfam" id="PF02049">
    <property type="entry name" value="FliE"/>
    <property type="match status" value="1"/>
</dbReference>
<evidence type="ECO:0000256" key="1">
    <source>
        <dbReference type="ARBA" id="ARBA00004117"/>
    </source>
</evidence>
<comment type="similarity">
    <text evidence="2 4">Belongs to the FliE family.</text>
</comment>
<dbReference type="Proteomes" id="UP000677265">
    <property type="component" value="Unassembled WGS sequence"/>
</dbReference>
<evidence type="ECO:0000313" key="7">
    <source>
        <dbReference type="EMBL" id="MCH6266824.1"/>
    </source>
</evidence>
<dbReference type="NCBIfam" id="TIGR00205">
    <property type="entry name" value="fliE"/>
    <property type="match status" value="1"/>
</dbReference>
<comment type="caution">
    <text evidence="6">The sequence shown here is derived from an EMBL/GenBank/DDBJ whole genome shotgun (WGS) entry which is preliminary data.</text>
</comment>
<proteinExistence type="inferred from homology"/>
<keyword evidence="6" id="KW-0282">Flagellum</keyword>
<dbReference type="InterPro" id="IPR001624">
    <property type="entry name" value="FliE"/>
</dbReference>
<evidence type="ECO:0000313" key="8">
    <source>
        <dbReference type="Proteomes" id="UP000677265"/>
    </source>
</evidence>
<evidence type="ECO:0000256" key="4">
    <source>
        <dbReference type="HAMAP-Rule" id="MF_00724"/>
    </source>
</evidence>
<evidence type="ECO:0000256" key="2">
    <source>
        <dbReference type="ARBA" id="ARBA00009272"/>
    </source>
</evidence>
<dbReference type="HAMAP" id="MF_00724">
    <property type="entry name" value="FliE"/>
    <property type="match status" value="1"/>
</dbReference>
<dbReference type="GO" id="GO:0009425">
    <property type="term" value="C:bacterial-type flagellum basal body"/>
    <property type="evidence" value="ECO:0007669"/>
    <property type="project" value="UniProtKB-SubCell"/>
</dbReference>
<reference evidence="6" key="1">
    <citation type="submission" date="2021-05" db="EMBL/GenBank/DDBJ databases">
        <title>Novel Bacillus species.</title>
        <authorList>
            <person name="Liu G."/>
        </authorList>
    </citation>
    <scope>NUCLEOTIDE SEQUENCE</scope>
    <source>
        <strain evidence="6 8">FJAT-50051</strain>
    </source>
</reference>
<sequence length="99" mass="10931">MDITKLNSTPIKFNQNPFQKIESTSTQNSFANVLKGYLENVDSAVKQSAELSAKAAAGEIDNIHDVTIAAQKAKLALELTVTIRDEAVEAYQEMMRMQI</sequence>
<dbReference type="EMBL" id="JAGYPE010000001">
    <property type="protein sequence ID" value="MBS4180309.1"/>
    <property type="molecule type" value="Genomic_DNA"/>
</dbReference>
<accession>A0A942Y7K9</accession>
<evidence type="ECO:0000256" key="3">
    <source>
        <dbReference type="ARBA" id="ARBA00023143"/>
    </source>
</evidence>
<organism evidence="6">
    <name type="scientific">Neobacillus citreus</name>
    <dbReference type="NCBI Taxonomy" id="2833578"/>
    <lineage>
        <taxon>Bacteria</taxon>
        <taxon>Bacillati</taxon>
        <taxon>Bacillota</taxon>
        <taxon>Bacilli</taxon>
        <taxon>Bacillales</taxon>
        <taxon>Bacillaceae</taxon>
        <taxon>Neobacillus</taxon>
    </lineage>
</organism>
<evidence type="ECO:0000256" key="5">
    <source>
        <dbReference type="NCBIfam" id="TIGR00205"/>
    </source>
</evidence>
<dbReference type="RefSeq" id="WP_213140307.1">
    <property type="nucleotide sequence ID" value="NZ_JAGYPE020000025.1"/>
</dbReference>
<name>A0A942Y7K9_9BACI</name>